<dbReference type="InterPro" id="IPR000594">
    <property type="entry name" value="ThiF_NAD_FAD-bd"/>
</dbReference>
<keyword evidence="5" id="KW-0482">Metalloprotease</keyword>
<organism evidence="8 9">
    <name type="scientific">Rubritalea halochordaticola</name>
    <dbReference type="NCBI Taxonomy" id="714537"/>
    <lineage>
        <taxon>Bacteria</taxon>
        <taxon>Pseudomonadati</taxon>
        <taxon>Verrucomicrobiota</taxon>
        <taxon>Verrucomicrobiia</taxon>
        <taxon>Verrucomicrobiales</taxon>
        <taxon>Rubritaleaceae</taxon>
        <taxon>Rubritalea</taxon>
    </lineage>
</organism>
<comment type="caution">
    <text evidence="8">The sequence shown here is derived from an EMBL/GenBank/DDBJ whole genome shotgun (WGS) entry which is preliminary data.</text>
</comment>
<dbReference type="EMBL" id="BAABRL010000001">
    <property type="protein sequence ID" value="GAA5494093.1"/>
    <property type="molecule type" value="Genomic_DNA"/>
</dbReference>
<keyword evidence="4" id="KW-0862">Zinc</keyword>
<evidence type="ECO:0008006" key="10">
    <source>
        <dbReference type="Google" id="ProtNLM"/>
    </source>
</evidence>
<keyword evidence="2" id="KW-0479">Metal-binding</keyword>
<dbReference type="SUPFAM" id="SSF69572">
    <property type="entry name" value="Activating enzymes of the ubiquitin-like proteins"/>
    <property type="match status" value="1"/>
</dbReference>
<keyword evidence="3" id="KW-0378">Hydrolase</keyword>
<accession>A0ABP9UUH0</accession>
<evidence type="ECO:0000256" key="4">
    <source>
        <dbReference type="ARBA" id="ARBA00022833"/>
    </source>
</evidence>
<dbReference type="SUPFAM" id="SSF102712">
    <property type="entry name" value="JAB1/MPN domain"/>
    <property type="match status" value="1"/>
</dbReference>
<evidence type="ECO:0000313" key="8">
    <source>
        <dbReference type="EMBL" id="GAA5494093.1"/>
    </source>
</evidence>
<dbReference type="RefSeq" id="WP_346187129.1">
    <property type="nucleotide sequence ID" value="NZ_BAABRL010000001.1"/>
</dbReference>
<reference evidence="8 9" key="1">
    <citation type="submission" date="2024-02" db="EMBL/GenBank/DDBJ databases">
        <title>Rubritalea halochordaticola NBRC 107102.</title>
        <authorList>
            <person name="Ichikawa N."/>
            <person name="Katano-Makiyama Y."/>
            <person name="Hidaka K."/>
        </authorList>
    </citation>
    <scope>NUCLEOTIDE SEQUENCE [LARGE SCALE GENOMIC DNA]</scope>
    <source>
        <strain evidence="8 9">NBRC 107102</strain>
    </source>
</reference>
<dbReference type="Proteomes" id="UP001424741">
    <property type="component" value="Unassembled WGS sequence"/>
</dbReference>
<evidence type="ECO:0000259" key="7">
    <source>
        <dbReference type="Pfam" id="PF14464"/>
    </source>
</evidence>
<evidence type="ECO:0000256" key="1">
    <source>
        <dbReference type="ARBA" id="ARBA00022670"/>
    </source>
</evidence>
<protein>
    <recommendedName>
        <fullName evidence="10">Thiamine biosynthesis protein ThiF</fullName>
    </recommendedName>
</protein>
<dbReference type="InterPro" id="IPR035985">
    <property type="entry name" value="Ubiquitin-activating_enz"/>
</dbReference>
<dbReference type="InterPro" id="IPR028090">
    <property type="entry name" value="JAB_dom_prok"/>
</dbReference>
<feature type="domain" description="THIF-type NAD/FAD binding fold" evidence="6">
    <location>
        <begin position="344"/>
        <end position="452"/>
    </location>
</feature>
<proteinExistence type="predicted"/>
<evidence type="ECO:0000259" key="6">
    <source>
        <dbReference type="Pfam" id="PF00899"/>
    </source>
</evidence>
<dbReference type="Pfam" id="PF14457">
    <property type="entry name" value="Prok-E2_A"/>
    <property type="match status" value="1"/>
</dbReference>
<dbReference type="Gene3D" id="3.40.140.10">
    <property type="entry name" value="Cytidine Deaminase, domain 2"/>
    <property type="match status" value="1"/>
</dbReference>
<name>A0ABP9UUH0_9BACT</name>
<feature type="domain" description="JAB" evidence="7">
    <location>
        <begin position="595"/>
        <end position="692"/>
    </location>
</feature>
<evidence type="ECO:0000256" key="5">
    <source>
        <dbReference type="ARBA" id="ARBA00023049"/>
    </source>
</evidence>
<evidence type="ECO:0000256" key="2">
    <source>
        <dbReference type="ARBA" id="ARBA00022723"/>
    </source>
</evidence>
<evidence type="ECO:0000256" key="3">
    <source>
        <dbReference type="ARBA" id="ARBA00022801"/>
    </source>
</evidence>
<sequence>MPRSLFANQFHDYLVHASTLFHFNILELITDDPEYDIFTLRLELDLPSQPRVDIHKSEEVSIFFDVHDEVEPKVKIVRKDFPLIAHVNPLHDKGESKVICLYDSPWQDRRLVWNAAEFFERIYMWLQDAAKGILHRPDQPLEPFLTGSTLNALLPKFILEAISGTSGKVSEYYFKKTGNSDLIFWIPAAKDDAVAVKANILTIKSKPKVHGHIKSLPLNLFELSELLDEGLEEIVSLVSDNVKSATPEDDGILLLYIEFPLKRSEKEEVELIDRRLFIFGNSLYEVGDKLGVFSSHGEYVVPIVGEKTSISDEVLQKIPILPMTIIEDLSRDKAQQYGGIEEGNCKTMLIGCGALGSQVHMNLVRVGFGQWCVVDHDHLLPHNLVRHSANSIFLGYSKSYITATQSSYITWDHGTRHLVCDILKDAGINDKLTSEYEHAEFIFDCSASTAVARHLALDVDCDARRASSFIGAGLNSLFFVGEDKGRHSRLDWLEMLVYREALYSDSVSKALANNITKVPYGITCRDISVQLPQDIVAIMAGISSKVFRKYTNTSNALALAYCIEDDDSISCTHIKPTNPIFNRNGGWDIVYDDYLIDKLSSLRQERLPSETGGILVGSHDMLRKIIYIVDALPAPADSVESPASFIRGVKDLKAATNDIRSRTSDSLHYVGDWHSHPKGCSPQPSPTDHLALTEFQKRARLAAIPVTMLIVGDDGKHTINVTS</sequence>
<dbReference type="Pfam" id="PF14464">
    <property type="entry name" value="Prok-JAB"/>
    <property type="match status" value="1"/>
</dbReference>
<dbReference type="InterPro" id="IPR032865">
    <property type="entry name" value="Prok-E2_A"/>
</dbReference>
<keyword evidence="9" id="KW-1185">Reference proteome</keyword>
<dbReference type="Gene3D" id="3.40.50.720">
    <property type="entry name" value="NAD(P)-binding Rossmann-like Domain"/>
    <property type="match status" value="1"/>
</dbReference>
<dbReference type="Pfam" id="PF00899">
    <property type="entry name" value="ThiF"/>
    <property type="match status" value="1"/>
</dbReference>
<gene>
    <name evidence="8" type="ORF">Rhal01_00249</name>
</gene>
<evidence type="ECO:0000313" key="9">
    <source>
        <dbReference type="Proteomes" id="UP001424741"/>
    </source>
</evidence>
<keyword evidence="1" id="KW-0645">Protease</keyword>